<organism evidence="1 2">
    <name type="scientific">Mycetomoellerius zeteki</name>
    <dbReference type="NCBI Taxonomy" id="64791"/>
    <lineage>
        <taxon>Eukaryota</taxon>
        <taxon>Metazoa</taxon>
        <taxon>Ecdysozoa</taxon>
        <taxon>Arthropoda</taxon>
        <taxon>Hexapoda</taxon>
        <taxon>Insecta</taxon>
        <taxon>Pterygota</taxon>
        <taxon>Neoptera</taxon>
        <taxon>Endopterygota</taxon>
        <taxon>Hymenoptera</taxon>
        <taxon>Apocrita</taxon>
        <taxon>Aculeata</taxon>
        <taxon>Formicoidea</taxon>
        <taxon>Formicidae</taxon>
        <taxon>Myrmicinae</taxon>
        <taxon>Mycetomoellerius</taxon>
    </lineage>
</organism>
<gene>
    <name evidence="1" type="ORF">ALC60_02566</name>
</gene>
<feature type="non-terminal residue" evidence="1">
    <location>
        <position position="1"/>
    </location>
</feature>
<name>A0A151XDJ0_9HYME</name>
<dbReference type="Proteomes" id="UP000075809">
    <property type="component" value="Unassembled WGS sequence"/>
</dbReference>
<dbReference type="EMBL" id="KQ982275">
    <property type="protein sequence ID" value="KYQ58441.1"/>
    <property type="molecule type" value="Genomic_DNA"/>
</dbReference>
<reference evidence="1 2" key="1">
    <citation type="submission" date="2015-09" db="EMBL/GenBank/DDBJ databases">
        <title>Trachymyrmex zeteki WGS genome.</title>
        <authorList>
            <person name="Nygaard S."/>
            <person name="Hu H."/>
            <person name="Boomsma J."/>
            <person name="Zhang G."/>
        </authorList>
    </citation>
    <scope>NUCLEOTIDE SEQUENCE [LARGE SCALE GENOMIC DNA]</scope>
    <source>
        <strain evidence="1">Tzet28-1</strain>
        <tissue evidence="1">Whole body</tissue>
    </source>
</reference>
<proteinExistence type="predicted"/>
<keyword evidence="2" id="KW-1185">Reference proteome</keyword>
<dbReference type="AlphaFoldDB" id="A0A151XDJ0"/>
<sequence>IWSRSTTLLFLDIYQKYEPSLNSGKWSHKSIYEKISEISKTSDSTQAAVSFLFAAIFQHTITPSSPPDKSKRSTFATCFESDLNNISDQPKFLKEFFACALTGVPEVRKRCLGDHQCPKR</sequence>
<protein>
    <submittedName>
        <fullName evidence="1">Uncharacterized protein</fullName>
    </submittedName>
</protein>
<evidence type="ECO:0000313" key="2">
    <source>
        <dbReference type="Proteomes" id="UP000075809"/>
    </source>
</evidence>
<accession>A0A151XDJ0</accession>
<evidence type="ECO:0000313" key="1">
    <source>
        <dbReference type="EMBL" id="KYQ58441.1"/>
    </source>
</evidence>